<proteinExistence type="inferred from homology"/>
<dbReference type="FunFam" id="3.40.50.720:FF:000084">
    <property type="entry name" value="Short-chain dehydrogenase reductase"/>
    <property type="match status" value="1"/>
</dbReference>
<dbReference type="SUPFAM" id="SSF51735">
    <property type="entry name" value="NAD(P)-binding Rossmann-fold domains"/>
    <property type="match status" value="1"/>
</dbReference>
<dbReference type="Pfam" id="PF13561">
    <property type="entry name" value="adh_short_C2"/>
    <property type="match status" value="1"/>
</dbReference>
<keyword evidence="2" id="KW-0560">Oxidoreductase</keyword>
<dbReference type="PRINTS" id="PR00081">
    <property type="entry name" value="GDHRDH"/>
</dbReference>
<evidence type="ECO:0000256" key="1">
    <source>
        <dbReference type="ARBA" id="ARBA00006484"/>
    </source>
</evidence>
<dbReference type="PANTHER" id="PTHR43639">
    <property type="entry name" value="OXIDOREDUCTASE, SHORT-CHAIN DEHYDROGENASE/REDUCTASE FAMILY (AFU_ORTHOLOGUE AFUA_5G02870)"/>
    <property type="match status" value="1"/>
</dbReference>
<dbReference type="GO" id="GO:0016491">
    <property type="term" value="F:oxidoreductase activity"/>
    <property type="evidence" value="ECO:0007669"/>
    <property type="project" value="UniProtKB-KW"/>
</dbReference>
<dbReference type="CDD" id="cd05233">
    <property type="entry name" value="SDR_c"/>
    <property type="match status" value="1"/>
</dbReference>
<dbReference type="EMBL" id="CAFABE010000013">
    <property type="protein sequence ID" value="CAB4821826.1"/>
    <property type="molecule type" value="Genomic_DNA"/>
</dbReference>
<protein>
    <submittedName>
        <fullName evidence="3">Unannotated protein</fullName>
    </submittedName>
</protein>
<sequence length="246" mass="25916">MSKAEEFAGKVVLVTGSSSGIGEAVARAFDAQGASVVVNSVRSIEQGTRVANSLQSGVYVQGDISLDDDVARLVSTTLETFGRLDVLVNNAGTTQFIPHRDLAAASRDVWREIFEVNVFGTWAMTVAAVDALTASKGCVVNVTSIAGLRTRGSSIPYAASKAALNHQTVLLANVLGPDVRVNAVAPGLIDTPWTEDWEFVRDVVRNTAPMKRTGTPEDIAQMVLALAQNSYATGQVVVIDGGLTII</sequence>
<organism evidence="3">
    <name type="scientific">freshwater metagenome</name>
    <dbReference type="NCBI Taxonomy" id="449393"/>
    <lineage>
        <taxon>unclassified sequences</taxon>
        <taxon>metagenomes</taxon>
        <taxon>ecological metagenomes</taxon>
    </lineage>
</organism>
<comment type="similarity">
    <text evidence="1">Belongs to the short-chain dehydrogenases/reductases (SDR) family.</text>
</comment>
<dbReference type="InterPro" id="IPR036291">
    <property type="entry name" value="NAD(P)-bd_dom_sf"/>
</dbReference>
<evidence type="ECO:0000313" key="3">
    <source>
        <dbReference type="EMBL" id="CAB4821826.1"/>
    </source>
</evidence>
<evidence type="ECO:0000313" key="4">
    <source>
        <dbReference type="EMBL" id="CAB4862159.1"/>
    </source>
</evidence>
<gene>
    <name evidence="3" type="ORF">UFOPK3164_00470</name>
    <name evidence="4" type="ORF">UFOPK3427_00255</name>
</gene>
<dbReference type="Gene3D" id="3.40.50.720">
    <property type="entry name" value="NAD(P)-binding Rossmann-like Domain"/>
    <property type="match status" value="1"/>
</dbReference>
<dbReference type="InterPro" id="IPR002347">
    <property type="entry name" value="SDR_fam"/>
</dbReference>
<dbReference type="AlphaFoldDB" id="A0A6J6ZPH9"/>
<dbReference type="EMBL" id="CAFBLT010000001">
    <property type="protein sequence ID" value="CAB4862159.1"/>
    <property type="molecule type" value="Genomic_DNA"/>
</dbReference>
<evidence type="ECO:0000256" key="2">
    <source>
        <dbReference type="ARBA" id="ARBA00023002"/>
    </source>
</evidence>
<accession>A0A6J6ZPH9</accession>
<dbReference type="PANTHER" id="PTHR43639:SF1">
    <property type="entry name" value="SHORT-CHAIN DEHYDROGENASE_REDUCTASE FAMILY PROTEIN"/>
    <property type="match status" value="1"/>
</dbReference>
<dbReference type="PRINTS" id="PR00080">
    <property type="entry name" value="SDRFAMILY"/>
</dbReference>
<reference evidence="3" key="1">
    <citation type="submission" date="2020-05" db="EMBL/GenBank/DDBJ databases">
        <authorList>
            <person name="Chiriac C."/>
            <person name="Salcher M."/>
            <person name="Ghai R."/>
            <person name="Kavagutti S V."/>
        </authorList>
    </citation>
    <scope>NUCLEOTIDE SEQUENCE</scope>
</reference>
<name>A0A6J6ZPH9_9ZZZZ</name>